<reference evidence="7" key="2">
    <citation type="journal article" date="2007" name="J. Bacteriol.">
        <title>Streptococcus iniae capsule impairs phagocytic clearance and contributes to virulence in fish.</title>
        <authorList>
            <person name="Locke J.B."/>
            <person name="Colvin K.M."/>
            <person name="Datta A.K."/>
            <person name="Patel S.K."/>
            <person name="Naidu N.N."/>
            <person name="Neely M.N."/>
            <person name="Nizet V."/>
            <person name="Buchanan J.T."/>
        </authorList>
    </citation>
    <scope>NUCLEOTIDE SEQUENCE</scope>
</reference>
<evidence type="ECO:0000256" key="4">
    <source>
        <dbReference type="ARBA" id="ARBA00022989"/>
    </source>
</evidence>
<feature type="transmembrane region" description="Helical" evidence="6">
    <location>
        <begin position="320"/>
        <end position="342"/>
    </location>
</feature>
<name>Q2KM60_STRIN</name>
<feature type="transmembrane region" description="Helical" evidence="6">
    <location>
        <begin position="445"/>
        <end position="471"/>
    </location>
</feature>
<dbReference type="AlphaFoldDB" id="Q2KM60"/>
<evidence type="ECO:0000256" key="6">
    <source>
        <dbReference type="SAM" id="Phobius"/>
    </source>
</evidence>
<feature type="transmembrane region" description="Helical" evidence="6">
    <location>
        <begin position="288"/>
        <end position="314"/>
    </location>
</feature>
<keyword evidence="3 6" id="KW-0812">Transmembrane</keyword>
<feature type="transmembrane region" description="Helical" evidence="6">
    <location>
        <begin position="384"/>
        <end position="407"/>
    </location>
</feature>
<evidence type="ECO:0000256" key="1">
    <source>
        <dbReference type="ARBA" id="ARBA00004651"/>
    </source>
</evidence>
<accession>Q2KM60</accession>
<evidence type="ECO:0000256" key="2">
    <source>
        <dbReference type="ARBA" id="ARBA00022475"/>
    </source>
</evidence>
<feature type="transmembrane region" description="Helical" evidence="6">
    <location>
        <begin position="12"/>
        <end position="31"/>
    </location>
</feature>
<dbReference type="InterPro" id="IPR002797">
    <property type="entry name" value="Polysacc_synth"/>
</dbReference>
<dbReference type="EMBL" id="AY904444">
    <property type="protein sequence ID" value="AAY17310.1"/>
    <property type="molecule type" value="Genomic_DNA"/>
</dbReference>
<feature type="transmembrane region" description="Helical" evidence="6">
    <location>
        <begin position="82"/>
        <end position="106"/>
    </location>
</feature>
<feature type="transmembrane region" description="Helical" evidence="6">
    <location>
        <begin position="419"/>
        <end position="439"/>
    </location>
</feature>
<evidence type="ECO:0000256" key="5">
    <source>
        <dbReference type="ARBA" id="ARBA00023136"/>
    </source>
</evidence>
<sequence length="482" mass="54635">MKKNSIKLNYFFNLLYQLLSIIIPVITTPYLSRVLSPKGIGEYNYSFSITTLFMILSVLGSHGYAQREIAFNQNNKEKISKLFFEILIIRLIACLITTPIFFYVAITQQKYSNLLLSQYKMILSTIFDISGFFQGLEEFKKLAIRNISLKIITTIAIFIFVNKDSDLIIYSLLMSISLLMSSLTMWPYCRDYIEIISLKKINIRQHFRPILMFFIPVSAVYIYTSVDKILLGVLANDIEVGYYSQADRIVRLLLTVITSLGTVLLPRIANLLSNKDTLKVKSEIKKSILFVSFIGFPMCGGLIAISPIMIPWFLGKDFQASVLLVQFLSSLTLILGFSSVTGQAVLIPLKKQNFYTVTVILGAIINIVGNFILVPHFLSLGSVISTLISEVLVCALQTVVVFKILNLNYREIFIESKDYIIGSIIMTITLSLLVLKLEVSTFDLLITVLTGFIIYFSYLLITKNILVINLIKNIRTKKFKSN</sequence>
<reference evidence="7" key="1">
    <citation type="journal article" date="2007" name="Infect. Immun.">
        <title>Analysis of the polysaccharide capsule of the systemic pathogen Streptococcus iniae and its implications in virulence.</title>
        <authorList>
            <person name="Lowe B.A."/>
            <person name="Miller J.D."/>
            <person name="Neely M.N."/>
        </authorList>
    </citation>
    <scope>NUCLEOTIDE SEQUENCE</scope>
</reference>
<evidence type="ECO:0000256" key="3">
    <source>
        <dbReference type="ARBA" id="ARBA00022692"/>
    </source>
</evidence>
<feature type="transmembrane region" description="Helical" evidence="6">
    <location>
        <begin position="167"/>
        <end position="189"/>
    </location>
</feature>
<keyword evidence="5 6" id="KW-0472">Membrane</keyword>
<proteinExistence type="predicted"/>
<dbReference type="CDD" id="cd13128">
    <property type="entry name" value="MATE_Wzx_like"/>
    <property type="match status" value="1"/>
</dbReference>
<feature type="transmembrane region" description="Helical" evidence="6">
    <location>
        <begin position="210"/>
        <end position="226"/>
    </location>
</feature>
<dbReference type="PANTHER" id="PTHR30250:SF11">
    <property type="entry name" value="O-ANTIGEN TRANSPORTER-RELATED"/>
    <property type="match status" value="1"/>
</dbReference>
<keyword evidence="2" id="KW-1003">Cell membrane</keyword>
<protein>
    <submittedName>
        <fullName evidence="7">CpsM</fullName>
    </submittedName>
</protein>
<organism evidence="7">
    <name type="scientific">Streptococcus iniae</name>
    <name type="common">Streptococcus shiloi</name>
    <dbReference type="NCBI Taxonomy" id="1346"/>
    <lineage>
        <taxon>Bacteria</taxon>
        <taxon>Bacillati</taxon>
        <taxon>Bacillota</taxon>
        <taxon>Bacilli</taxon>
        <taxon>Lactobacillales</taxon>
        <taxon>Streptococcaceae</taxon>
        <taxon>Streptococcus</taxon>
    </lineage>
</organism>
<comment type="subcellular location">
    <subcellularLocation>
        <location evidence="1">Cell membrane</location>
        <topology evidence="1">Multi-pass membrane protein</topology>
    </subcellularLocation>
</comment>
<feature type="transmembrane region" description="Helical" evidence="6">
    <location>
        <begin position="354"/>
        <end position="378"/>
    </location>
</feature>
<feature type="transmembrane region" description="Helical" evidence="6">
    <location>
        <begin position="249"/>
        <end position="268"/>
    </location>
</feature>
<dbReference type="InterPro" id="IPR050833">
    <property type="entry name" value="Poly_Biosynth_Transport"/>
</dbReference>
<evidence type="ECO:0000313" key="7">
    <source>
        <dbReference type="EMBL" id="AAY17310.1"/>
    </source>
</evidence>
<dbReference type="PANTHER" id="PTHR30250">
    <property type="entry name" value="PST FAMILY PREDICTED COLANIC ACID TRANSPORTER"/>
    <property type="match status" value="1"/>
</dbReference>
<feature type="transmembrane region" description="Helical" evidence="6">
    <location>
        <begin position="43"/>
        <end position="61"/>
    </location>
</feature>
<keyword evidence="4 6" id="KW-1133">Transmembrane helix</keyword>
<dbReference type="GO" id="GO:0005886">
    <property type="term" value="C:plasma membrane"/>
    <property type="evidence" value="ECO:0007669"/>
    <property type="project" value="UniProtKB-SubCell"/>
</dbReference>
<gene>
    <name evidence="7" type="primary">cpsM</name>
</gene>
<dbReference type="Pfam" id="PF01943">
    <property type="entry name" value="Polysacc_synt"/>
    <property type="match status" value="1"/>
</dbReference>